<evidence type="ECO:0000313" key="2">
    <source>
        <dbReference type="Proteomes" id="UP001177120"/>
    </source>
</evidence>
<protein>
    <submittedName>
        <fullName evidence="1">DNA alkylation repair protein</fullName>
    </submittedName>
</protein>
<name>A0ABS2WHW8_9BACL</name>
<evidence type="ECO:0000313" key="1">
    <source>
        <dbReference type="EMBL" id="MBN2909117.1"/>
    </source>
</evidence>
<proteinExistence type="predicted"/>
<dbReference type="Proteomes" id="UP001177120">
    <property type="component" value="Unassembled WGS sequence"/>
</dbReference>
<reference evidence="1" key="1">
    <citation type="journal article" date="2024" name="Int. J. Syst. Evol. Microbiol.">
        <title>Polycladomyces zharkentensis sp. nov., a novel thermophilic cellulose- and starch-degrading member of the Bacillota from a geothermal aquifer in Kazakhstan.</title>
        <authorList>
            <person name="Mashzhan A."/>
            <person name="Kistaubayeva A."/>
            <person name="Javier-Lopez R."/>
            <person name="Bissenova U."/>
            <person name="Bissenbay A."/>
            <person name="Birkeland N.K."/>
        </authorList>
    </citation>
    <scope>NUCLEOTIDE SEQUENCE</scope>
    <source>
        <strain evidence="1">ZKZ2T</strain>
    </source>
</reference>
<dbReference type="EMBL" id="JAFHAP010000006">
    <property type="protein sequence ID" value="MBN2909117.1"/>
    <property type="molecule type" value="Genomic_DNA"/>
</dbReference>
<gene>
    <name evidence="1" type="ORF">JQC72_06220</name>
</gene>
<keyword evidence="2" id="KW-1185">Reference proteome</keyword>
<organism evidence="1 2">
    <name type="scientific">Polycladomyces zharkentensis</name>
    <dbReference type="NCBI Taxonomy" id="2807616"/>
    <lineage>
        <taxon>Bacteria</taxon>
        <taxon>Bacillati</taxon>
        <taxon>Bacillota</taxon>
        <taxon>Bacilli</taxon>
        <taxon>Bacillales</taxon>
        <taxon>Thermoactinomycetaceae</taxon>
        <taxon>Polycladomyces</taxon>
    </lineage>
</organism>
<dbReference type="RefSeq" id="WP_205493822.1">
    <property type="nucleotide sequence ID" value="NZ_JAFHAP010000006.1"/>
</dbReference>
<comment type="caution">
    <text evidence="1">The sequence shown here is derived from an EMBL/GenBank/DDBJ whole genome shotgun (WGS) entry which is preliminary data.</text>
</comment>
<accession>A0ABS2WHW8</accession>
<sequence>METPYLCPSCGTNRSRFHVIEQVAHSVRKDPKTGEIVGSINPDDPLYIPYSGEKVRVQCGVCGLIESEQQFIKAAERNRLM</sequence>